<sequence>MAVLVRQQSVEIPVDFYGFSLQDGDDTQVPVPFPDDSPDEDADFLTFFEGRVDVRSAGHTHGALLTAEVWDEEPPADRREVWEVQGETEIRSTSGTLAVWVMAGATMEDLELGSPGRLWKLRMYCTGREEVARQAQLGVPHGVERYVAQFWPA</sequence>
<accession>A0ABU2XQM7</accession>
<proteinExistence type="predicted"/>
<gene>
    <name evidence="1" type="ORF">RND15_34435</name>
</gene>
<protein>
    <submittedName>
        <fullName evidence="1">Uncharacterized protein</fullName>
    </submittedName>
</protein>
<keyword evidence="2" id="KW-1185">Reference proteome</keyword>
<organism evidence="1 2">
    <name type="scientific">Streptomyces lonegramiae</name>
    <dbReference type="NCBI Taxonomy" id="3075524"/>
    <lineage>
        <taxon>Bacteria</taxon>
        <taxon>Bacillati</taxon>
        <taxon>Actinomycetota</taxon>
        <taxon>Actinomycetes</taxon>
        <taxon>Kitasatosporales</taxon>
        <taxon>Streptomycetaceae</taxon>
        <taxon>Streptomyces</taxon>
    </lineage>
</organism>
<dbReference type="EMBL" id="JAVRFD010000021">
    <property type="protein sequence ID" value="MDT0547754.1"/>
    <property type="molecule type" value="Genomic_DNA"/>
</dbReference>
<name>A0ABU2XQM7_9ACTN</name>
<dbReference type="Proteomes" id="UP001180754">
    <property type="component" value="Unassembled WGS sequence"/>
</dbReference>
<dbReference type="RefSeq" id="WP_311728276.1">
    <property type="nucleotide sequence ID" value="NZ_JAVRFD010000021.1"/>
</dbReference>
<comment type="caution">
    <text evidence="1">The sequence shown here is derived from an EMBL/GenBank/DDBJ whole genome shotgun (WGS) entry which is preliminary data.</text>
</comment>
<evidence type="ECO:0000313" key="1">
    <source>
        <dbReference type="EMBL" id="MDT0547754.1"/>
    </source>
</evidence>
<reference evidence="1" key="1">
    <citation type="submission" date="2024-05" db="EMBL/GenBank/DDBJ databases">
        <title>30 novel species of actinomycetes from the DSMZ collection.</title>
        <authorList>
            <person name="Nouioui I."/>
        </authorList>
    </citation>
    <scope>NUCLEOTIDE SEQUENCE</scope>
    <source>
        <strain evidence="1">DSM 41529</strain>
    </source>
</reference>
<evidence type="ECO:0000313" key="2">
    <source>
        <dbReference type="Proteomes" id="UP001180754"/>
    </source>
</evidence>